<keyword evidence="3" id="KW-0560">Oxidoreductase</keyword>
<name>A0A1X6NY05_PORUM</name>
<keyword evidence="2" id="KW-0521">NADP</keyword>
<dbReference type="GO" id="GO:0016491">
    <property type="term" value="F:oxidoreductase activity"/>
    <property type="evidence" value="ECO:0007669"/>
    <property type="project" value="UniProtKB-KW"/>
</dbReference>
<dbReference type="EMBL" id="KV918997">
    <property type="protein sequence ID" value="OSX73425.1"/>
    <property type="molecule type" value="Genomic_DNA"/>
</dbReference>
<accession>A0A1X6NY05</accession>
<sequence length="293" mass="29979">MTSTSRVMAVTGANKGIGFEVARRLLVDNPDATVLVAARSEERGKAAVQKLDTPRARFISLDMADAASITAFAARVAADYGRLDVLVANAGMLGMDVADTRASIAVNYTGNVRLARAVAPLLAPGSRFVFVSSRLGSLAALPGAALRATLTAPDLTVDALSRVMDAAADAADAGGAPALAAAGWDPNPYAVSKVGLTTLVRLLGRDEDRPGVWYHAVCPGLTDTGGNADAIAGLPGIVPLAQGADGVVWATRLGAEGGVNGAFWAEGRRVDYADQADMDGWKANVPAPELVTA</sequence>
<dbReference type="Gene3D" id="3.40.50.720">
    <property type="entry name" value="NAD(P)-binding Rossmann-like Domain"/>
    <property type="match status" value="1"/>
</dbReference>
<dbReference type="PANTHER" id="PTHR43963">
    <property type="entry name" value="CARBONYL REDUCTASE 1-RELATED"/>
    <property type="match status" value="1"/>
</dbReference>
<evidence type="ECO:0000256" key="1">
    <source>
        <dbReference type="ARBA" id="ARBA00006484"/>
    </source>
</evidence>
<dbReference type="PANTHER" id="PTHR43963:SF6">
    <property type="entry name" value="CHAIN DEHYDROGENASE FAMILY PROTEIN, PUTATIVE (AFU_ORTHOLOGUE AFUA_3G15350)-RELATED"/>
    <property type="match status" value="1"/>
</dbReference>
<comment type="similarity">
    <text evidence="1">Belongs to the short-chain dehydrogenases/reductases (SDR) family.</text>
</comment>
<evidence type="ECO:0000256" key="3">
    <source>
        <dbReference type="ARBA" id="ARBA00023002"/>
    </source>
</evidence>
<dbReference type="AlphaFoldDB" id="A0A1X6NY05"/>
<dbReference type="InterPro" id="IPR036291">
    <property type="entry name" value="NAD(P)-bd_dom_sf"/>
</dbReference>
<keyword evidence="5" id="KW-1185">Reference proteome</keyword>
<proteinExistence type="inferred from homology"/>
<dbReference type="InterPro" id="IPR002347">
    <property type="entry name" value="SDR_fam"/>
</dbReference>
<evidence type="ECO:0000313" key="5">
    <source>
        <dbReference type="Proteomes" id="UP000218209"/>
    </source>
</evidence>
<dbReference type="OrthoDB" id="1933717at2759"/>
<dbReference type="Proteomes" id="UP000218209">
    <property type="component" value="Unassembled WGS sequence"/>
</dbReference>
<evidence type="ECO:0000313" key="4">
    <source>
        <dbReference type="EMBL" id="OSX73425.1"/>
    </source>
</evidence>
<dbReference type="PRINTS" id="PR00081">
    <property type="entry name" value="GDHRDH"/>
</dbReference>
<dbReference type="Pfam" id="PF00106">
    <property type="entry name" value="adh_short"/>
    <property type="match status" value="1"/>
</dbReference>
<protein>
    <submittedName>
        <fullName evidence="4">Uncharacterized protein</fullName>
    </submittedName>
</protein>
<reference evidence="4 5" key="1">
    <citation type="submission" date="2017-03" db="EMBL/GenBank/DDBJ databases">
        <title>WGS assembly of Porphyra umbilicalis.</title>
        <authorList>
            <person name="Brawley S.H."/>
            <person name="Blouin N.A."/>
            <person name="Ficko-Blean E."/>
            <person name="Wheeler G.L."/>
            <person name="Lohr M."/>
            <person name="Goodson H.V."/>
            <person name="Jenkins J.W."/>
            <person name="Blaby-Haas C.E."/>
            <person name="Helliwell K.E."/>
            <person name="Chan C."/>
            <person name="Marriage T."/>
            <person name="Bhattacharya D."/>
            <person name="Klein A.S."/>
            <person name="Badis Y."/>
            <person name="Brodie J."/>
            <person name="Cao Y."/>
            <person name="Collen J."/>
            <person name="Dittami S.M."/>
            <person name="Gachon C.M."/>
            <person name="Green B.R."/>
            <person name="Karpowicz S."/>
            <person name="Kim J.W."/>
            <person name="Kudahl U."/>
            <person name="Lin S."/>
            <person name="Michel G."/>
            <person name="Mittag M."/>
            <person name="Olson B.J."/>
            <person name="Pangilinan J."/>
            <person name="Peng Y."/>
            <person name="Qiu H."/>
            <person name="Shu S."/>
            <person name="Singer J.T."/>
            <person name="Smith A.G."/>
            <person name="Sprecher B.N."/>
            <person name="Wagner V."/>
            <person name="Wang W."/>
            <person name="Wang Z.-Y."/>
            <person name="Yan J."/>
            <person name="Yarish C."/>
            <person name="Zoeuner-Riek S."/>
            <person name="Zhuang Y."/>
            <person name="Zou Y."/>
            <person name="Lindquist E.A."/>
            <person name="Grimwood J."/>
            <person name="Barry K."/>
            <person name="Rokhsar D.S."/>
            <person name="Schmutz J."/>
            <person name="Stiller J.W."/>
            <person name="Grossman A.R."/>
            <person name="Prochnik S.E."/>
        </authorList>
    </citation>
    <scope>NUCLEOTIDE SEQUENCE [LARGE SCALE GENOMIC DNA]</scope>
    <source>
        <strain evidence="4">4086291</strain>
    </source>
</reference>
<gene>
    <name evidence="4" type="ORF">BU14_0348s0002</name>
</gene>
<organism evidence="4 5">
    <name type="scientific">Porphyra umbilicalis</name>
    <name type="common">Purple laver</name>
    <name type="synonym">Red alga</name>
    <dbReference type="NCBI Taxonomy" id="2786"/>
    <lineage>
        <taxon>Eukaryota</taxon>
        <taxon>Rhodophyta</taxon>
        <taxon>Bangiophyceae</taxon>
        <taxon>Bangiales</taxon>
        <taxon>Bangiaceae</taxon>
        <taxon>Porphyra</taxon>
    </lineage>
</organism>
<evidence type="ECO:0000256" key="2">
    <source>
        <dbReference type="ARBA" id="ARBA00022857"/>
    </source>
</evidence>
<dbReference type="SUPFAM" id="SSF51735">
    <property type="entry name" value="NAD(P)-binding Rossmann-fold domains"/>
    <property type="match status" value="1"/>
</dbReference>